<organism evidence="1 2">
    <name type="scientific">Agrobacterium tumefaciens str. Kerr 14</name>
    <dbReference type="NCBI Taxonomy" id="1183424"/>
    <lineage>
        <taxon>Bacteria</taxon>
        <taxon>Pseudomonadati</taxon>
        <taxon>Pseudomonadota</taxon>
        <taxon>Alphaproteobacteria</taxon>
        <taxon>Hyphomicrobiales</taxon>
        <taxon>Rhizobiaceae</taxon>
        <taxon>Rhizobium/Agrobacterium group</taxon>
        <taxon>Agrobacterium</taxon>
        <taxon>Agrobacterium tumefaciens complex</taxon>
    </lineage>
</organism>
<gene>
    <name evidence="1" type="ORF">AGR4C_Lc90286</name>
</gene>
<accession>A0A1S7S8Z4</accession>
<evidence type="ECO:0000313" key="2">
    <source>
        <dbReference type="Proteomes" id="UP000191897"/>
    </source>
</evidence>
<name>A0A1S7S8Z4_AGRTU</name>
<proteinExistence type="predicted"/>
<dbReference type="EMBL" id="FBWC01000031">
    <property type="protein sequence ID" value="CUX64738.1"/>
    <property type="molecule type" value="Genomic_DNA"/>
</dbReference>
<dbReference type="Proteomes" id="UP000191897">
    <property type="component" value="Unassembled WGS sequence"/>
</dbReference>
<dbReference type="AlphaFoldDB" id="A0A1S7S8Z4"/>
<reference evidence="1 2" key="1">
    <citation type="submission" date="2016-01" db="EMBL/GenBank/DDBJ databases">
        <authorList>
            <person name="Oliw E.H."/>
        </authorList>
    </citation>
    <scope>NUCLEOTIDE SEQUENCE [LARGE SCALE GENOMIC DNA]</scope>
    <source>
        <strain evidence="1 2">Kerr 14</strain>
    </source>
</reference>
<evidence type="ECO:0000313" key="1">
    <source>
        <dbReference type="EMBL" id="CUX64738.1"/>
    </source>
</evidence>
<sequence length="92" mass="10332">MRTCITQPHYLLPINSGKGRAGSNCIGRRNARAQTGVTDSRNRRSFNRNETLLSRNYGATDMRPWTGIDLWADVHVAFKGDWAGGHSLFLLK</sequence>
<protein>
    <submittedName>
        <fullName evidence="1">Uncharacterized protein</fullName>
    </submittedName>
</protein>